<evidence type="ECO:0000313" key="3">
    <source>
        <dbReference type="Proteomes" id="UP000653056"/>
    </source>
</evidence>
<evidence type="ECO:0008006" key="4">
    <source>
        <dbReference type="Google" id="ProtNLM"/>
    </source>
</evidence>
<accession>A0ABQ2Z8E2</accession>
<protein>
    <recommendedName>
        <fullName evidence="4">Oxidoreductase</fullName>
    </recommendedName>
</protein>
<dbReference type="Proteomes" id="UP000653056">
    <property type="component" value="Unassembled WGS sequence"/>
</dbReference>
<comment type="caution">
    <text evidence="2">The sequence shown here is derived from an EMBL/GenBank/DDBJ whole genome shotgun (WGS) entry which is preliminary data.</text>
</comment>
<reference evidence="3" key="1">
    <citation type="journal article" date="2019" name="Int. J. Syst. Evol. Microbiol.">
        <title>The Global Catalogue of Microorganisms (GCM) 10K type strain sequencing project: providing services to taxonomists for standard genome sequencing and annotation.</title>
        <authorList>
            <consortium name="The Broad Institute Genomics Platform"/>
            <consortium name="The Broad Institute Genome Sequencing Center for Infectious Disease"/>
            <person name="Wu L."/>
            <person name="Ma J."/>
        </authorList>
    </citation>
    <scope>NUCLEOTIDE SEQUENCE [LARGE SCALE GENOMIC DNA]</scope>
    <source>
        <strain evidence="3">KCTC 22228</strain>
    </source>
</reference>
<evidence type="ECO:0000256" key="1">
    <source>
        <dbReference type="SAM" id="SignalP"/>
    </source>
</evidence>
<evidence type="ECO:0000313" key="2">
    <source>
        <dbReference type="EMBL" id="GGY04658.1"/>
    </source>
</evidence>
<feature type="signal peptide" evidence="1">
    <location>
        <begin position="1"/>
        <end position="25"/>
    </location>
</feature>
<dbReference type="EMBL" id="BMXS01000023">
    <property type="protein sequence ID" value="GGY04658.1"/>
    <property type="molecule type" value="Genomic_DNA"/>
</dbReference>
<organism evidence="2 3">
    <name type="scientific">Litchfieldella qijiaojingensis</name>
    <dbReference type="NCBI Taxonomy" id="980347"/>
    <lineage>
        <taxon>Bacteria</taxon>
        <taxon>Pseudomonadati</taxon>
        <taxon>Pseudomonadota</taxon>
        <taxon>Gammaproteobacteria</taxon>
        <taxon>Oceanospirillales</taxon>
        <taxon>Halomonadaceae</taxon>
        <taxon>Litchfieldella</taxon>
    </lineage>
</organism>
<keyword evidence="1" id="KW-0732">Signal</keyword>
<proteinExistence type="predicted"/>
<dbReference type="SUPFAM" id="SSF56524">
    <property type="entry name" value="Oxidoreductase molybdopterin-binding domain"/>
    <property type="match status" value="1"/>
</dbReference>
<name>A0ABQ2Z8E2_9GAMM</name>
<dbReference type="InterPro" id="IPR036374">
    <property type="entry name" value="OxRdtase_Mopterin-bd_sf"/>
</dbReference>
<dbReference type="RefSeq" id="WP_229803713.1">
    <property type="nucleotide sequence ID" value="NZ_BMXS01000023.1"/>
</dbReference>
<keyword evidence="3" id="KW-1185">Reference proteome</keyword>
<feature type="chain" id="PRO_5045084151" description="Oxidoreductase" evidence="1">
    <location>
        <begin position="26"/>
        <end position="173"/>
    </location>
</feature>
<gene>
    <name evidence="2" type="ORF">GCM10007160_35390</name>
</gene>
<sequence>MPKRSFLVSLLTLVMPMLLAPPAMAEHLPPPQGKVILTVSGDIEYTNVGDEAQFDYDMLMSMSPYALKTSTPWTEGSSLFEGPLGREVMAAVGARGDMMRIKALNNFVADVPLSDFYDYDVILALKRDGVPMEVRDFGPIFVLYPFDDHPQQLLNETIRFRSVWQVASIHVYE</sequence>